<feature type="coiled-coil region" evidence="1">
    <location>
        <begin position="19"/>
        <end position="60"/>
    </location>
</feature>
<keyword evidence="3" id="KW-1185">Reference proteome</keyword>
<evidence type="ECO:0008006" key="4">
    <source>
        <dbReference type="Google" id="ProtNLM"/>
    </source>
</evidence>
<dbReference type="AlphaFoldDB" id="A0A5C1ECV3"/>
<sequence>MENQLATLESKVDQVVGLCQALRGENAALKAQLAAAEARNADLTARMAAARSRVETLLARVPEDK</sequence>
<organism evidence="2 3">
    <name type="scientific">Oryzomicrobium terrae</name>
    <dbReference type="NCBI Taxonomy" id="1735038"/>
    <lineage>
        <taxon>Bacteria</taxon>
        <taxon>Pseudomonadati</taxon>
        <taxon>Pseudomonadota</taxon>
        <taxon>Betaproteobacteria</taxon>
        <taxon>Rhodocyclales</taxon>
        <taxon>Rhodocyclaceae</taxon>
        <taxon>Oryzomicrobium</taxon>
    </lineage>
</organism>
<keyword evidence="1" id="KW-0175">Coiled coil</keyword>
<dbReference type="KEGG" id="otr:OTERR_29630"/>
<dbReference type="EMBL" id="CP022579">
    <property type="protein sequence ID" value="QEL66439.1"/>
    <property type="molecule type" value="Genomic_DNA"/>
</dbReference>
<accession>A0A5C1ECV3</accession>
<protein>
    <recommendedName>
        <fullName evidence="4">Cell division protein ZapB</fullName>
    </recommendedName>
</protein>
<evidence type="ECO:0000313" key="2">
    <source>
        <dbReference type="EMBL" id="QEL66439.1"/>
    </source>
</evidence>
<dbReference type="Proteomes" id="UP000323671">
    <property type="component" value="Chromosome"/>
</dbReference>
<dbReference type="GO" id="GO:0005737">
    <property type="term" value="C:cytoplasm"/>
    <property type="evidence" value="ECO:0007669"/>
    <property type="project" value="InterPro"/>
</dbReference>
<name>A0A5C1ECV3_9RHOO</name>
<evidence type="ECO:0000256" key="1">
    <source>
        <dbReference type="SAM" id="Coils"/>
    </source>
</evidence>
<proteinExistence type="predicted"/>
<dbReference type="Gene3D" id="1.20.5.340">
    <property type="match status" value="1"/>
</dbReference>
<gene>
    <name evidence="2" type="ORF">OTERR_29630</name>
</gene>
<dbReference type="GO" id="GO:0043093">
    <property type="term" value="P:FtsZ-dependent cytokinesis"/>
    <property type="evidence" value="ECO:0007669"/>
    <property type="project" value="InterPro"/>
</dbReference>
<dbReference type="RefSeq" id="WP_149426277.1">
    <property type="nucleotide sequence ID" value="NZ_CP022579.1"/>
</dbReference>
<dbReference type="GO" id="GO:0090529">
    <property type="term" value="P:cell septum assembly"/>
    <property type="evidence" value="ECO:0007669"/>
    <property type="project" value="InterPro"/>
</dbReference>
<evidence type="ECO:0000313" key="3">
    <source>
        <dbReference type="Proteomes" id="UP000323671"/>
    </source>
</evidence>
<reference evidence="2 3" key="1">
    <citation type="submission" date="2017-07" db="EMBL/GenBank/DDBJ databases">
        <title>Complete genome sequence of Oryzomicrobium terrae TPP412.</title>
        <authorList>
            <person name="Chiu L.-W."/>
            <person name="Lo K.-J."/>
            <person name="Tsai Y.-M."/>
            <person name="Lin S.-S."/>
            <person name="Kuo C.-H."/>
            <person name="Liu C.-T."/>
        </authorList>
    </citation>
    <scope>NUCLEOTIDE SEQUENCE [LARGE SCALE GENOMIC DNA]</scope>
    <source>
        <strain evidence="2 3">TPP412</strain>
    </source>
</reference>